<name>A4C179_9FLAO</name>
<organism evidence="2 3">
    <name type="scientific">Polaribacter irgensii 23-P</name>
    <dbReference type="NCBI Taxonomy" id="313594"/>
    <lineage>
        <taxon>Bacteria</taxon>
        <taxon>Pseudomonadati</taxon>
        <taxon>Bacteroidota</taxon>
        <taxon>Flavobacteriia</taxon>
        <taxon>Flavobacteriales</taxon>
        <taxon>Flavobacteriaceae</taxon>
    </lineage>
</organism>
<proteinExistence type="predicted"/>
<keyword evidence="1" id="KW-0472">Membrane</keyword>
<protein>
    <submittedName>
        <fullName evidence="2">Uncharacterized protein</fullName>
    </submittedName>
</protein>
<gene>
    <name evidence="2" type="ORF">PI23P_11132</name>
</gene>
<keyword evidence="3" id="KW-1185">Reference proteome</keyword>
<dbReference type="HOGENOM" id="CLU_3121056_0_0_10"/>
<dbReference type="AlphaFoldDB" id="A4C179"/>
<dbReference type="EMBL" id="AAOG01000003">
    <property type="protein sequence ID" value="EAR11882.1"/>
    <property type="molecule type" value="Genomic_DNA"/>
</dbReference>
<accession>A4C179</accession>
<sequence length="50" mass="5857">MNLVMFAVGTVISITYIIGLVWNIGYRVKESKEEKYGYYSRHSQPEQDEL</sequence>
<evidence type="ECO:0000256" key="1">
    <source>
        <dbReference type="SAM" id="Phobius"/>
    </source>
</evidence>
<evidence type="ECO:0000313" key="3">
    <source>
        <dbReference type="Proteomes" id="UP000003053"/>
    </source>
</evidence>
<reference evidence="2 3" key="1">
    <citation type="submission" date="2006-02" db="EMBL/GenBank/DDBJ databases">
        <authorList>
            <person name="Murray A."/>
            <person name="Staley J."/>
            <person name="Ferriera S."/>
            <person name="Johnson J."/>
            <person name="Kravitz S."/>
            <person name="Halpern A."/>
            <person name="Remington K."/>
            <person name="Beeson K."/>
            <person name="Tran B."/>
            <person name="Rogers Y.-H."/>
            <person name="Friedman R."/>
            <person name="Venter J.C."/>
        </authorList>
    </citation>
    <scope>NUCLEOTIDE SEQUENCE [LARGE SCALE GENOMIC DNA]</scope>
    <source>
        <strain evidence="2 3">23-P</strain>
    </source>
</reference>
<feature type="transmembrane region" description="Helical" evidence="1">
    <location>
        <begin position="6"/>
        <end position="26"/>
    </location>
</feature>
<comment type="caution">
    <text evidence="2">The sequence shown here is derived from an EMBL/GenBank/DDBJ whole genome shotgun (WGS) entry which is preliminary data.</text>
</comment>
<keyword evidence="1" id="KW-1133">Transmembrane helix</keyword>
<keyword evidence="1" id="KW-0812">Transmembrane</keyword>
<evidence type="ECO:0000313" key="2">
    <source>
        <dbReference type="EMBL" id="EAR11882.1"/>
    </source>
</evidence>
<dbReference type="RefSeq" id="WP_004570842.1">
    <property type="nucleotide sequence ID" value="NZ_CH724148.1"/>
</dbReference>
<dbReference type="Proteomes" id="UP000003053">
    <property type="component" value="Unassembled WGS sequence"/>
</dbReference>